<comment type="function">
    <text evidence="2">Catalyzes the conversion of dihydroorotate to orotate with quinone as electron acceptor.</text>
</comment>
<dbReference type="NCBIfam" id="TIGR01036">
    <property type="entry name" value="pyrD_sub2"/>
    <property type="match status" value="1"/>
</dbReference>
<organism evidence="16 17">
    <name type="scientific">Roseospirillum parvum</name>
    <dbReference type="NCBI Taxonomy" id="83401"/>
    <lineage>
        <taxon>Bacteria</taxon>
        <taxon>Pseudomonadati</taxon>
        <taxon>Pseudomonadota</taxon>
        <taxon>Alphaproteobacteria</taxon>
        <taxon>Rhodospirillales</taxon>
        <taxon>Rhodospirillaceae</taxon>
        <taxon>Roseospirillum</taxon>
    </lineage>
</organism>
<dbReference type="PANTHER" id="PTHR48109">
    <property type="entry name" value="DIHYDROOROTATE DEHYDROGENASE (QUINONE), MITOCHONDRIAL-RELATED"/>
    <property type="match status" value="1"/>
</dbReference>
<dbReference type="STRING" id="83401.SAMN05421742_107153"/>
<dbReference type="PROSITE" id="PS00912">
    <property type="entry name" value="DHODEHASE_2"/>
    <property type="match status" value="1"/>
</dbReference>
<dbReference type="SUPFAM" id="SSF51395">
    <property type="entry name" value="FMN-linked oxidoreductases"/>
    <property type="match status" value="1"/>
</dbReference>
<evidence type="ECO:0000313" key="16">
    <source>
        <dbReference type="EMBL" id="SDH51501.1"/>
    </source>
</evidence>
<dbReference type="EMBL" id="FNCV01000007">
    <property type="protein sequence ID" value="SDH51501.1"/>
    <property type="molecule type" value="Genomic_DNA"/>
</dbReference>
<dbReference type="Gene3D" id="3.20.20.70">
    <property type="entry name" value="Aldolase class I"/>
    <property type="match status" value="1"/>
</dbReference>
<evidence type="ECO:0000256" key="7">
    <source>
        <dbReference type="ARBA" id="ARBA00018366"/>
    </source>
</evidence>
<dbReference type="CDD" id="cd04738">
    <property type="entry name" value="DHOD_2_like"/>
    <property type="match status" value="1"/>
</dbReference>
<evidence type="ECO:0000256" key="6">
    <source>
        <dbReference type="ARBA" id="ARBA00012791"/>
    </source>
</evidence>
<dbReference type="InterPro" id="IPR013785">
    <property type="entry name" value="Aldolase_TIM"/>
</dbReference>
<evidence type="ECO:0000256" key="5">
    <source>
        <dbReference type="ARBA" id="ARBA00005359"/>
    </source>
</evidence>
<accession>A0A1G8D1D8</accession>
<dbReference type="InterPro" id="IPR005719">
    <property type="entry name" value="Dihydroorotate_DH_2"/>
</dbReference>
<sequence length="360" mass="37657">MSLYRLAWPLIERLEPENAHRLAIKVLASGFGGRQKTPDDPALAVEVFGRRFPNPVGLAAGFDKDAECPDACLRLGFAFTEVGAVTPRPQAGNAKPRLFRLPENMAVINRMGFNNQGLEAMTARLGARRGPSNPNPGPVGVNLGVNRDSEDAPADYAAGARALAPLADFLTVNVSSPNTAGLRALQSRANLTTILAATREARDAACAEAGCPTPPLLLKIAPDLTEEDLADIVATALEDGGPDGLIISNTTIARPPQLNGPHRAEPGGLSGRPLFEASTALLSEVYRRTGGKLPLIGVGGIEDGATAYAKILAGASLIQLYTALVFKGPELLPALKHDLAERLKADGFETLQDAIGAGAD</sequence>
<dbReference type="NCBIfam" id="NF003652">
    <property type="entry name" value="PRK05286.2-5"/>
    <property type="match status" value="1"/>
</dbReference>
<feature type="domain" description="Dihydroorotate dehydrogenase catalytic" evidence="15">
    <location>
        <begin position="43"/>
        <end position="343"/>
    </location>
</feature>
<evidence type="ECO:0000256" key="1">
    <source>
        <dbReference type="ARBA" id="ARBA00001917"/>
    </source>
</evidence>
<dbReference type="GO" id="GO:0006207">
    <property type="term" value="P:'de novo' pyrimidine nucleobase biosynthetic process"/>
    <property type="evidence" value="ECO:0007669"/>
    <property type="project" value="UniProtKB-UniRule"/>
</dbReference>
<evidence type="ECO:0000256" key="8">
    <source>
        <dbReference type="ARBA" id="ARBA00022630"/>
    </source>
</evidence>
<proteinExistence type="inferred from homology"/>
<reference evidence="17" key="1">
    <citation type="submission" date="2016-10" db="EMBL/GenBank/DDBJ databases">
        <authorList>
            <person name="Varghese N."/>
            <person name="Submissions S."/>
        </authorList>
    </citation>
    <scope>NUCLEOTIDE SEQUENCE [LARGE SCALE GENOMIC DNA]</scope>
    <source>
        <strain evidence="17">930I</strain>
    </source>
</reference>
<keyword evidence="12" id="KW-0472">Membrane</keyword>
<comment type="pathway">
    <text evidence="4">Pyrimidine metabolism; UMP biosynthesis via de novo pathway; orotate from (S)-dihydroorotate (quinone route): step 1/1.</text>
</comment>
<dbReference type="EC" id="1.3.5.2" evidence="6 14"/>
<dbReference type="GO" id="GO:0005737">
    <property type="term" value="C:cytoplasm"/>
    <property type="evidence" value="ECO:0007669"/>
    <property type="project" value="InterPro"/>
</dbReference>
<evidence type="ECO:0000256" key="10">
    <source>
        <dbReference type="ARBA" id="ARBA00022975"/>
    </source>
</evidence>
<evidence type="ECO:0000256" key="3">
    <source>
        <dbReference type="ARBA" id="ARBA00004370"/>
    </source>
</evidence>
<dbReference type="PANTHER" id="PTHR48109:SF4">
    <property type="entry name" value="DIHYDROOROTATE DEHYDROGENASE (QUINONE), MITOCHONDRIAL"/>
    <property type="match status" value="1"/>
</dbReference>
<dbReference type="UniPathway" id="UPA00070">
    <property type="reaction ID" value="UER00946"/>
</dbReference>
<dbReference type="Pfam" id="PF01180">
    <property type="entry name" value="DHO_dh"/>
    <property type="match status" value="1"/>
</dbReference>
<evidence type="ECO:0000256" key="4">
    <source>
        <dbReference type="ARBA" id="ARBA00005161"/>
    </source>
</evidence>
<dbReference type="RefSeq" id="WP_092620152.1">
    <property type="nucleotide sequence ID" value="NZ_FNCV01000007.1"/>
</dbReference>
<dbReference type="Proteomes" id="UP000217076">
    <property type="component" value="Unassembled WGS sequence"/>
</dbReference>
<keyword evidence="9" id="KW-0288">FMN</keyword>
<dbReference type="InterPro" id="IPR005720">
    <property type="entry name" value="Dihydroorotate_DH_cat"/>
</dbReference>
<evidence type="ECO:0000256" key="14">
    <source>
        <dbReference type="NCBIfam" id="TIGR01036"/>
    </source>
</evidence>
<evidence type="ECO:0000256" key="13">
    <source>
        <dbReference type="ARBA" id="ARBA00048639"/>
    </source>
</evidence>
<dbReference type="PROSITE" id="PS00911">
    <property type="entry name" value="DHODEHASE_1"/>
    <property type="match status" value="1"/>
</dbReference>
<evidence type="ECO:0000259" key="15">
    <source>
        <dbReference type="Pfam" id="PF01180"/>
    </source>
</evidence>
<keyword evidence="10" id="KW-0665">Pyrimidine biosynthesis</keyword>
<comment type="catalytic activity">
    <reaction evidence="13">
        <text>(S)-dihydroorotate + a quinone = orotate + a quinol</text>
        <dbReference type="Rhea" id="RHEA:30187"/>
        <dbReference type="ChEBI" id="CHEBI:24646"/>
        <dbReference type="ChEBI" id="CHEBI:30839"/>
        <dbReference type="ChEBI" id="CHEBI:30864"/>
        <dbReference type="ChEBI" id="CHEBI:132124"/>
        <dbReference type="EC" id="1.3.5.2"/>
    </reaction>
</comment>
<dbReference type="OrthoDB" id="9802377at2"/>
<comment type="subcellular location">
    <subcellularLocation>
        <location evidence="3">Membrane</location>
    </subcellularLocation>
</comment>
<keyword evidence="17" id="KW-1185">Reference proteome</keyword>
<gene>
    <name evidence="16" type="ORF">SAMN05421742_107153</name>
</gene>
<keyword evidence="8" id="KW-0285">Flavoprotein</keyword>
<evidence type="ECO:0000256" key="2">
    <source>
        <dbReference type="ARBA" id="ARBA00003125"/>
    </source>
</evidence>
<evidence type="ECO:0000256" key="11">
    <source>
        <dbReference type="ARBA" id="ARBA00023002"/>
    </source>
</evidence>
<protein>
    <recommendedName>
        <fullName evidence="7 14">Dihydroorotate dehydrogenase (quinone)</fullName>
        <ecNumber evidence="6 14">1.3.5.2</ecNumber>
    </recommendedName>
</protein>
<evidence type="ECO:0000256" key="12">
    <source>
        <dbReference type="ARBA" id="ARBA00023136"/>
    </source>
</evidence>
<comment type="cofactor">
    <cofactor evidence="1">
        <name>FMN</name>
        <dbReference type="ChEBI" id="CHEBI:58210"/>
    </cofactor>
</comment>
<dbReference type="NCBIfam" id="NF003645">
    <property type="entry name" value="PRK05286.1-2"/>
    <property type="match status" value="1"/>
</dbReference>
<name>A0A1G8D1D8_9PROT</name>
<dbReference type="GO" id="GO:0106430">
    <property type="term" value="F:dihydroorotate dehydrogenase (quinone) activity"/>
    <property type="evidence" value="ECO:0007669"/>
    <property type="project" value="UniProtKB-EC"/>
</dbReference>
<dbReference type="InterPro" id="IPR001295">
    <property type="entry name" value="Dihydroorotate_DH_CS"/>
</dbReference>
<evidence type="ECO:0000256" key="9">
    <source>
        <dbReference type="ARBA" id="ARBA00022643"/>
    </source>
</evidence>
<comment type="similarity">
    <text evidence="5">Belongs to the dihydroorotate dehydrogenase family. Type 2 subfamily.</text>
</comment>
<keyword evidence="11" id="KW-0560">Oxidoreductase</keyword>
<dbReference type="GO" id="GO:0044205">
    <property type="term" value="P:'de novo' UMP biosynthetic process"/>
    <property type="evidence" value="ECO:0007669"/>
    <property type="project" value="UniProtKB-UniPathway"/>
</dbReference>
<dbReference type="InterPro" id="IPR050074">
    <property type="entry name" value="DHO_dehydrogenase"/>
</dbReference>
<dbReference type="AlphaFoldDB" id="A0A1G8D1D8"/>
<dbReference type="GO" id="GO:0016020">
    <property type="term" value="C:membrane"/>
    <property type="evidence" value="ECO:0007669"/>
    <property type="project" value="UniProtKB-SubCell"/>
</dbReference>
<evidence type="ECO:0000313" key="17">
    <source>
        <dbReference type="Proteomes" id="UP000217076"/>
    </source>
</evidence>